<sequence>MQENPTKALIELPRSFKVIHFTTVLLFIILLFTGAILYISPLEALVGNRTFVAYLHVASGVMIFVPFGLSLTNLESRPALAGVYKELSRWSPDDGTGLLSVPRKGKRFNGGQKLMANALLGSLMVLLLTGLVMASYIPLSISMRQGATFTHDLVAFLVTALFMGHLFAALAHPRALRSVFRLR</sequence>
<keyword evidence="5 6" id="KW-0472">Membrane</keyword>
<dbReference type="InterPro" id="IPR016174">
    <property type="entry name" value="Di-haem_cyt_TM"/>
</dbReference>
<feature type="transmembrane region" description="Helical" evidence="6">
    <location>
        <begin position="21"/>
        <end position="39"/>
    </location>
</feature>
<feature type="domain" description="Cytochrome b561 bacterial/Ni-hydrogenase" evidence="7">
    <location>
        <begin position="14"/>
        <end position="177"/>
    </location>
</feature>
<evidence type="ECO:0000256" key="6">
    <source>
        <dbReference type="SAM" id="Phobius"/>
    </source>
</evidence>
<dbReference type="EMBL" id="FQUL01000008">
    <property type="protein sequence ID" value="SHE51513.1"/>
    <property type="molecule type" value="Genomic_DNA"/>
</dbReference>
<keyword evidence="4 6" id="KW-1133">Transmembrane helix</keyword>
<accession>A0A1M4U4D2</accession>
<dbReference type="InterPro" id="IPR011577">
    <property type="entry name" value="Cyt_b561_bac/Ni-Hgenase"/>
</dbReference>
<dbReference type="Proteomes" id="UP000184295">
    <property type="component" value="Unassembled WGS sequence"/>
</dbReference>
<keyword evidence="9" id="KW-1185">Reference proteome</keyword>
<evidence type="ECO:0000256" key="5">
    <source>
        <dbReference type="ARBA" id="ARBA00023136"/>
    </source>
</evidence>
<evidence type="ECO:0000256" key="2">
    <source>
        <dbReference type="ARBA" id="ARBA00022475"/>
    </source>
</evidence>
<keyword evidence="2" id="KW-1003">Cell membrane</keyword>
<feature type="transmembrane region" description="Helical" evidence="6">
    <location>
        <begin position="114"/>
        <end position="141"/>
    </location>
</feature>
<organism evidence="8 9">
    <name type="scientific">Ferrithrix thermotolerans DSM 19514</name>
    <dbReference type="NCBI Taxonomy" id="1121881"/>
    <lineage>
        <taxon>Bacteria</taxon>
        <taxon>Bacillati</taxon>
        <taxon>Actinomycetota</taxon>
        <taxon>Acidimicrobiia</taxon>
        <taxon>Acidimicrobiales</taxon>
        <taxon>Acidimicrobiaceae</taxon>
        <taxon>Ferrithrix</taxon>
    </lineage>
</organism>
<evidence type="ECO:0000256" key="1">
    <source>
        <dbReference type="ARBA" id="ARBA00004651"/>
    </source>
</evidence>
<feature type="transmembrane region" description="Helical" evidence="6">
    <location>
        <begin position="153"/>
        <end position="171"/>
    </location>
</feature>
<dbReference type="GO" id="GO:0005886">
    <property type="term" value="C:plasma membrane"/>
    <property type="evidence" value="ECO:0007669"/>
    <property type="project" value="UniProtKB-SubCell"/>
</dbReference>
<dbReference type="SUPFAM" id="SSF81342">
    <property type="entry name" value="Transmembrane di-heme cytochromes"/>
    <property type="match status" value="1"/>
</dbReference>
<comment type="subcellular location">
    <subcellularLocation>
        <location evidence="1">Cell membrane</location>
        <topology evidence="1">Multi-pass membrane protein</topology>
    </subcellularLocation>
</comment>
<dbReference type="RefSeq" id="WP_072789014.1">
    <property type="nucleotide sequence ID" value="NZ_FQUL01000008.1"/>
</dbReference>
<evidence type="ECO:0000256" key="3">
    <source>
        <dbReference type="ARBA" id="ARBA00022692"/>
    </source>
</evidence>
<dbReference type="AlphaFoldDB" id="A0A1M4U4D2"/>
<proteinExistence type="predicted"/>
<dbReference type="GO" id="GO:0009055">
    <property type="term" value="F:electron transfer activity"/>
    <property type="evidence" value="ECO:0007669"/>
    <property type="project" value="InterPro"/>
</dbReference>
<evidence type="ECO:0000313" key="9">
    <source>
        <dbReference type="Proteomes" id="UP000184295"/>
    </source>
</evidence>
<evidence type="ECO:0000259" key="7">
    <source>
        <dbReference type="Pfam" id="PF01292"/>
    </source>
</evidence>
<dbReference type="Pfam" id="PF01292">
    <property type="entry name" value="Ni_hydr_CYTB"/>
    <property type="match status" value="1"/>
</dbReference>
<dbReference type="Gene3D" id="1.20.950.20">
    <property type="entry name" value="Transmembrane di-heme cytochromes, Chain C"/>
    <property type="match status" value="1"/>
</dbReference>
<keyword evidence="3 6" id="KW-0812">Transmembrane</keyword>
<dbReference type="GO" id="GO:0022904">
    <property type="term" value="P:respiratory electron transport chain"/>
    <property type="evidence" value="ECO:0007669"/>
    <property type="project" value="InterPro"/>
</dbReference>
<protein>
    <submittedName>
        <fullName evidence="8">Formate dehydrogenase subunit gamma</fullName>
    </submittedName>
</protein>
<evidence type="ECO:0000256" key="4">
    <source>
        <dbReference type="ARBA" id="ARBA00022989"/>
    </source>
</evidence>
<dbReference type="OrthoDB" id="3681708at2"/>
<reference evidence="9" key="1">
    <citation type="submission" date="2016-11" db="EMBL/GenBank/DDBJ databases">
        <authorList>
            <person name="Varghese N."/>
            <person name="Submissions S."/>
        </authorList>
    </citation>
    <scope>NUCLEOTIDE SEQUENCE [LARGE SCALE GENOMIC DNA]</scope>
    <source>
        <strain evidence="9">DSM 19514</strain>
    </source>
</reference>
<evidence type="ECO:0000313" key="8">
    <source>
        <dbReference type="EMBL" id="SHE51513.1"/>
    </source>
</evidence>
<name>A0A1M4U4D2_9ACTN</name>
<dbReference type="STRING" id="1121881.SAMN02745225_00837"/>
<feature type="transmembrane region" description="Helical" evidence="6">
    <location>
        <begin position="51"/>
        <end position="71"/>
    </location>
</feature>
<gene>
    <name evidence="8" type="ORF">SAMN02745225_00837</name>
</gene>